<keyword evidence="1" id="KW-0472">Membrane</keyword>
<feature type="transmembrane region" description="Helical" evidence="1">
    <location>
        <begin position="81"/>
        <end position="99"/>
    </location>
</feature>
<dbReference type="AlphaFoldDB" id="A0A173M966"/>
<reference evidence="3" key="1">
    <citation type="submission" date="2017-01" db="EMBL/GenBank/DDBJ databases">
        <authorList>
            <person name="Varghese N."/>
            <person name="Submissions S."/>
        </authorList>
    </citation>
    <scope>NUCLEOTIDE SEQUENCE [LARGE SCALE GENOMIC DNA]</scope>
    <source>
        <strain evidence="3">DSM 21054</strain>
    </source>
</reference>
<dbReference type="OrthoDB" id="766141at2"/>
<sequence length="103" mass="11893">MIFFYGRKSFNAKTVQLSDIGIFETQSDIVQFELRQEYAHLYWIPFFPVGSKWCARKSDNNLYEVNNELVPALDAIPRKKLGWVAFIGPIVLVLIVLVAKLSR</sequence>
<evidence type="ECO:0000313" key="3">
    <source>
        <dbReference type="Proteomes" id="UP000186917"/>
    </source>
</evidence>
<accession>A0A173M966</accession>
<dbReference type="STRING" id="477680.SAMN05421788_104180"/>
<dbReference type="EMBL" id="FTOR01000004">
    <property type="protein sequence ID" value="SIT15626.1"/>
    <property type="molecule type" value="Genomic_DNA"/>
</dbReference>
<evidence type="ECO:0000313" key="2">
    <source>
        <dbReference type="EMBL" id="SIT15626.1"/>
    </source>
</evidence>
<proteinExistence type="predicted"/>
<keyword evidence="1" id="KW-0812">Transmembrane</keyword>
<evidence type="ECO:0000256" key="1">
    <source>
        <dbReference type="SAM" id="Phobius"/>
    </source>
</evidence>
<dbReference type="Proteomes" id="UP000186917">
    <property type="component" value="Unassembled WGS sequence"/>
</dbReference>
<organism evidence="2 3">
    <name type="scientific">Filimonas lacunae</name>
    <dbReference type="NCBI Taxonomy" id="477680"/>
    <lineage>
        <taxon>Bacteria</taxon>
        <taxon>Pseudomonadati</taxon>
        <taxon>Bacteroidota</taxon>
        <taxon>Chitinophagia</taxon>
        <taxon>Chitinophagales</taxon>
        <taxon>Chitinophagaceae</taxon>
        <taxon>Filimonas</taxon>
    </lineage>
</organism>
<protein>
    <submittedName>
        <fullName evidence="2">Uncharacterized protein</fullName>
    </submittedName>
</protein>
<keyword evidence="3" id="KW-1185">Reference proteome</keyword>
<gene>
    <name evidence="2" type="ORF">SAMN05421788_104180</name>
</gene>
<keyword evidence="1" id="KW-1133">Transmembrane helix</keyword>
<dbReference type="KEGG" id="fln:FLA_0063"/>
<dbReference type="RefSeq" id="WP_076379529.1">
    <property type="nucleotide sequence ID" value="NZ_AP017422.1"/>
</dbReference>
<name>A0A173M966_9BACT</name>